<evidence type="ECO:0000313" key="3">
    <source>
        <dbReference type="Proteomes" id="UP000324629"/>
    </source>
</evidence>
<gene>
    <name evidence="2" type="ORF">DEA37_0011957</name>
</gene>
<proteinExistence type="predicted"/>
<accession>A0A5J4P1H7</accession>
<organism evidence="2 3">
    <name type="scientific">Paragonimus westermani</name>
    <dbReference type="NCBI Taxonomy" id="34504"/>
    <lineage>
        <taxon>Eukaryota</taxon>
        <taxon>Metazoa</taxon>
        <taxon>Spiralia</taxon>
        <taxon>Lophotrochozoa</taxon>
        <taxon>Platyhelminthes</taxon>
        <taxon>Trematoda</taxon>
        <taxon>Digenea</taxon>
        <taxon>Plagiorchiida</taxon>
        <taxon>Troglotremata</taxon>
        <taxon>Troglotrematidae</taxon>
        <taxon>Paragonimus</taxon>
    </lineage>
</organism>
<sequence>MDRTRACLCLLCHYLKLLQACTLWVVTTWSATTVRDALKFTNAFQKAMSKLDTDELNSLHDFLPTLQPKFQHLSLNVVSSRGLRNALHSLLHLPKFQPVQDELDDLPGRLLRLIECRLFSSHIRQLDSVGPGLVSVFFDSCYTVDSHRFIDLITATLQQPSSTEGNQIVADHLLSWLYSAVKTDNVVRVCLAQQNPRRLCDLVILYPDFERCILKLFDVSQPLHPINGIPDSSSIRSLVEVLASSLPGGYLLPAMIKKLADSEPVGANLWRTIAVRLHSTEYNSVANS</sequence>
<evidence type="ECO:0000313" key="2">
    <source>
        <dbReference type="EMBL" id="KAA3681786.1"/>
    </source>
</evidence>
<reference evidence="2 3" key="1">
    <citation type="journal article" date="2019" name="Gigascience">
        <title>Whole-genome sequence of the oriental lung fluke Paragonimus westermani.</title>
        <authorList>
            <person name="Oey H."/>
            <person name="Zakrzewski M."/>
            <person name="Narain K."/>
            <person name="Devi K.R."/>
            <person name="Agatsuma T."/>
            <person name="Nawaratna S."/>
            <person name="Gobert G.N."/>
            <person name="Jones M.K."/>
            <person name="Ragan M.A."/>
            <person name="McManus D.P."/>
            <person name="Krause L."/>
        </authorList>
    </citation>
    <scope>NUCLEOTIDE SEQUENCE [LARGE SCALE GENOMIC DNA]</scope>
    <source>
        <strain evidence="2 3">IND2009</strain>
    </source>
</reference>
<protein>
    <submittedName>
        <fullName evidence="2">Uncharacterized protein</fullName>
    </submittedName>
</protein>
<dbReference type="EMBL" id="QNGE01000128">
    <property type="protein sequence ID" value="KAA3681786.1"/>
    <property type="molecule type" value="Genomic_DNA"/>
</dbReference>
<dbReference type="AlphaFoldDB" id="A0A5J4P1H7"/>
<comment type="caution">
    <text evidence="2">The sequence shown here is derived from an EMBL/GenBank/DDBJ whole genome shotgun (WGS) entry which is preliminary data.</text>
</comment>
<name>A0A5J4P1H7_9TREM</name>
<dbReference type="Proteomes" id="UP000324629">
    <property type="component" value="Unassembled WGS sequence"/>
</dbReference>
<keyword evidence="1" id="KW-0732">Signal</keyword>
<feature type="signal peptide" evidence="1">
    <location>
        <begin position="1"/>
        <end position="20"/>
    </location>
</feature>
<feature type="chain" id="PRO_5023896094" evidence="1">
    <location>
        <begin position="21"/>
        <end position="288"/>
    </location>
</feature>
<evidence type="ECO:0000256" key="1">
    <source>
        <dbReference type="SAM" id="SignalP"/>
    </source>
</evidence>
<keyword evidence="3" id="KW-1185">Reference proteome</keyword>